<name>L8FP29_PSED2</name>
<dbReference type="HOGENOM" id="CLU_1656342_0_0_1"/>
<feature type="non-terminal residue" evidence="1">
    <location>
        <position position="1"/>
    </location>
</feature>
<dbReference type="InParanoid" id="L8FP29"/>
<evidence type="ECO:0000313" key="1">
    <source>
        <dbReference type="EMBL" id="ELR02309.1"/>
    </source>
</evidence>
<accession>L8FP29</accession>
<reference evidence="2" key="1">
    <citation type="submission" date="2010-09" db="EMBL/GenBank/DDBJ databases">
        <title>The genome sequence of Geomyces destructans 20631-21.</title>
        <authorList>
            <consortium name="The Broad Institute Genome Sequencing Platform"/>
            <person name="Cuomo C.A."/>
            <person name="Blehert D.S."/>
            <person name="Lorch J.M."/>
            <person name="Young S.K."/>
            <person name="Zeng Q."/>
            <person name="Gargeya S."/>
            <person name="Fitzgerald M."/>
            <person name="Haas B."/>
            <person name="Abouelleil A."/>
            <person name="Alvarado L."/>
            <person name="Arachchi H.M."/>
            <person name="Berlin A."/>
            <person name="Brown A."/>
            <person name="Chapman S.B."/>
            <person name="Chen Z."/>
            <person name="Dunbar C."/>
            <person name="Freedman E."/>
            <person name="Gearin G."/>
            <person name="Gellesch M."/>
            <person name="Goldberg J."/>
            <person name="Griggs A."/>
            <person name="Gujja S."/>
            <person name="Heiman D."/>
            <person name="Howarth C."/>
            <person name="Larson L."/>
            <person name="Lui A."/>
            <person name="MacDonald P.J.P."/>
            <person name="Montmayeur A."/>
            <person name="Murphy C."/>
            <person name="Neiman D."/>
            <person name="Pearson M."/>
            <person name="Priest M."/>
            <person name="Roberts A."/>
            <person name="Saif S."/>
            <person name="Shea T."/>
            <person name="Shenoy N."/>
            <person name="Sisk P."/>
            <person name="Stolte C."/>
            <person name="Sykes S."/>
            <person name="Wortman J."/>
            <person name="Nusbaum C."/>
            <person name="Birren B."/>
        </authorList>
    </citation>
    <scope>NUCLEOTIDE SEQUENCE [LARGE SCALE GENOMIC DNA]</scope>
    <source>
        <strain evidence="2">ATCC MYA-4855 / 20631-21</strain>
    </source>
</reference>
<dbReference type="VEuPathDB" id="FungiDB:GMDG_08802"/>
<gene>
    <name evidence="1" type="ORF">GMDG_08802</name>
</gene>
<dbReference type="Proteomes" id="UP000011064">
    <property type="component" value="Unassembled WGS sequence"/>
</dbReference>
<organism evidence="1 2">
    <name type="scientific">Pseudogymnoascus destructans (strain ATCC MYA-4855 / 20631-21)</name>
    <name type="common">Bat white-nose syndrome fungus</name>
    <name type="synonym">Geomyces destructans</name>
    <dbReference type="NCBI Taxonomy" id="658429"/>
    <lineage>
        <taxon>Eukaryota</taxon>
        <taxon>Fungi</taxon>
        <taxon>Dikarya</taxon>
        <taxon>Ascomycota</taxon>
        <taxon>Pezizomycotina</taxon>
        <taxon>Leotiomycetes</taxon>
        <taxon>Thelebolales</taxon>
        <taxon>Thelebolaceae</taxon>
        <taxon>Pseudogymnoascus</taxon>
    </lineage>
</organism>
<evidence type="ECO:0000313" key="2">
    <source>
        <dbReference type="Proteomes" id="UP000011064"/>
    </source>
</evidence>
<dbReference type="AlphaFoldDB" id="L8FP29"/>
<keyword evidence="2" id="KW-1185">Reference proteome</keyword>
<feature type="non-terminal residue" evidence="1">
    <location>
        <position position="160"/>
    </location>
</feature>
<sequence length="160" mass="15810">GTPTAPTTSTGDNSTKLATTALVQAKVDALLAQLMGGSPSTALDTLLELGEALNNDPDFAATMTTALAGKQPVHALLTAIAGLTTAANKGLYFTGSNSPATYDLTSFGRQVAALADAAAGRTLLALGSAAQLTAGVAANNVVQLDGTAKLPAVDASQLLN</sequence>
<dbReference type="EMBL" id="GL574291">
    <property type="protein sequence ID" value="ELR02309.1"/>
    <property type="molecule type" value="Genomic_DNA"/>
</dbReference>
<protein>
    <submittedName>
        <fullName evidence="1">Uncharacterized protein</fullName>
    </submittedName>
</protein>
<proteinExistence type="predicted"/>